<keyword evidence="2" id="KW-1133">Transmembrane helix</keyword>
<dbReference type="OrthoDB" id="1729781at2759"/>
<evidence type="ECO:0000313" key="3">
    <source>
        <dbReference type="EMBL" id="CAA7033572.1"/>
    </source>
</evidence>
<evidence type="ECO:0000256" key="2">
    <source>
        <dbReference type="SAM" id="Phobius"/>
    </source>
</evidence>
<feature type="region of interest" description="Disordered" evidence="1">
    <location>
        <begin position="73"/>
        <end position="97"/>
    </location>
</feature>
<feature type="compositionally biased region" description="Polar residues" evidence="1">
    <location>
        <begin position="88"/>
        <end position="97"/>
    </location>
</feature>
<gene>
    <name evidence="3" type="ORF">MERR_LOCUS20807</name>
</gene>
<name>A0A6D2ISW3_9BRAS</name>
<evidence type="ECO:0000256" key="1">
    <source>
        <dbReference type="SAM" id="MobiDB-lite"/>
    </source>
</evidence>
<reference evidence="3" key="1">
    <citation type="submission" date="2020-01" db="EMBL/GenBank/DDBJ databases">
        <authorList>
            <person name="Mishra B."/>
        </authorList>
    </citation>
    <scope>NUCLEOTIDE SEQUENCE [LARGE SCALE GENOMIC DNA]</scope>
</reference>
<proteinExistence type="predicted"/>
<organism evidence="3 4">
    <name type="scientific">Microthlaspi erraticum</name>
    <dbReference type="NCBI Taxonomy" id="1685480"/>
    <lineage>
        <taxon>Eukaryota</taxon>
        <taxon>Viridiplantae</taxon>
        <taxon>Streptophyta</taxon>
        <taxon>Embryophyta</taxon>
        <taxon>Tracheophyta</taxon>
        <taxon>Spermatophyta</taxon>
        <taxon>Magnoliopsida</taxon>
        <taxon>eudicotyledons</taxon>
        <taxon>Gunneridae</taxon>
        <taxon>Pentapetalae</taxon>
        <taxon>rosids</taxon>
        <taxon>malvids</taxon>
        <taxon>Brassicales</taxon>
        <taxon>Brassicaceae</taxon>
        <taxon>Coluteocarpeae</taxon>
        <taxon>Microthlaspi</taxon>
    </lineage>
</organism>
<feature type="transmembrane region" description="Helical" evidence="2">
    <location>
        <begin position="40"/>
        <end position="62"/>
    </location>
</feature>
<dbReference type="PANTHER" id="PTHR46158">
    <property type="entry name" value="OS02G0165000 PROTEIN"/>
    <property type="match status" value="1"/>
</dbReference>
<protein>
    <submittedName>
        <fullName evidence="3">Uncharacterized protein</fullName>
    </submittedName>
</protein>
<dbReference type="AlphaFoldDB" id="A0A6D2ISW3"/>
<dbReference type="EMBL" id="CACVBM020001134">
    <property type="protein sequence ID" value="CAA7033572.1"/>
    <property type="molecule type" value="Genomic_DNA"/>
</dbReference>
<evidence type="ECO:0000313" key="4">
    <source>
        <dbReference type="Proteomes" id="UP000467841"/>
    </source>
</evidence>
<keyword evidence="2" id="KW-0812">Transmembrane</keyword>
<dbReference type="Proteomes" id="UP000467841">
    <property type="component" value="Unassembled WGS sequence"/>
</dbReference>
<sequence length="97" mass="10098">MKSGAIAISLPFSGVLGLLASMTSTTNTMAIDPLVHMQPAVSILLATLVGFGLTMSGTTGLVEFSKWRRSHRTAEATSSCQVDPPPIQTTDQSMSGS</sequence>
<dbReference type="PANTHER" id="PTHR46158:SF10">
    <property type="entry name" value="RING-CH-TYPE DOMAIN-CONTAINING PROTEIN"/>
    <property type="match status" value="1"/>
</dbReference>
<accession>A0A6D2ISW3</accession>
<comment type="caution">
    <text evidence="3">The sequence shown here is derived from an EMBL/GenBank/DDBJ whole genome shotgun (WGS) entry which is preliminary data.</text>
</comment>
<keyword evidence="2" id="KW-0472">Membrane</keyword>
<keyword evidence="4" id="KW-1185">Reference proteome</keyword>